<keyword evidence="1" id="KW-1133">Transmembrane helix</keyword>
<proteinExistence type="predicted"/>
<dbReference type="GO" id="GO:0016787">
    <property type="term" value="F:hydrolase activity"/>
    <property type="evidence" value="ECO:0007669"/>
    <property type="project" value="UniProtKB-KW"/>
</dbReference>
<feature type="transmembrane region" description="Helical" evidence="1">
    <location>
        <begin position="93"/>
        <end position="120"/>
    </location>
</feature>
<keyword evidence="1" id="KW-0472">Membrane</keyword>
<dbReference type="Proteomes" id="UP001626537">
    <property type="component" value="Chromosome"/>
</dbReference>
<sequence length="335" mass="37574">MDPVTQGTLGAALPQSVAHPHKIGLAMLCGIAGGMAPDLDVLIRSATDPLLFLEYHRQFTHSLIFIPLGAALVALVLWGAVGRRRDWAFREIYLFAGLGYATHALLDACTSYGTLLFWPFSQERFAWNNVSIIDPLLTLPLIALVLTSRLSHRRWPAVLGMLWAIGYLSLGVVARDAAVEVGQQIAKGRGHTPQVVEAKPSFANLFLWKTIYQQDEHYYVDAVRLGGEPVVYPGEVVATLDLSRDFPWLDHNSLQARDIERFRWFSMGYIAADPDFENRIMDIRYSLLPNEIRPLWSIQLNPQSQDSEHVAYRVSRERGAGTVGRLWSMIRGLPL</sequence>
<dbReference type="InterPro" id="IPR053170">
    <property type="entry name" value="Transcription_regulator"/>
</dbReference>
<reference evidence="2 3" key="1">
    <citation type="submission" date="2023-10" db="EMBL/GenBank/DDBJ databases">
        <title>Two novel species belonging to the OM43/NOR5 clade.</title>
        <authorList>
            <person name="Park M."/>
        </authorList>
    </citation>
    <scope>NUCLEOTIDE SEQUENCE [LARGE SCALE GENOMIC DNA]</scope>
    <source>
        <strain evidence="2 3">IMCC43200</strain>
    </source>
</reference>
<keyword evidence="1" id="KW-0812">Transmembrane</keyword>
<dbReference type="PANTHER" id="PTHR40031:SF1">
    <property type="entry name" value="MEMBRANE-BOUND METAL-DEPENDENT HYDROLASE"/>
    <property type="match status" value="1"/>
</dbReference>
<evidence type="ECO:0000256" key="1">
    <source>
        <dbReference type="SAM" id="Phobius"/>
    </source>
</evidence>
<dbReference type="EMBL" id="CP136864">
    <property type="protein sequence ID" value="WOJ94318.1"/>
    <property type="molecule type" value="Genomic_DNA"/>
</dbReference>
<keyword evidence="2" id="KW-0378">Hydrolase</keyword>
<accession>A0ABZ0I469</accession>
<organism evidence="2 3">
    <name type="scientific">Congregibacter variabilis</name>
    <dbReference type="NCBI Taxonomy" id="3081200"/>
    <lineage>
        <taxon>Bacteria</taxon>
        <taxon>Pseudomonadati</taxon>
        <taxon>Pseudomonadota</taxon>
        <taxon>Gammaproteobacteria</taxon>
        <taxon>Cellvibrionales</taxon>
        <taxon>Halieaceae</taxon>
        <taxon>Congregibacter</taxon>
    </lineage>
</organism>
<feature type="transmembrane region" description="Helical" evidence="1">
    <location>
        <begin position="126"/>
        <end position="146"/>
    </location>
</feature>
<dbReference type="RefSeq" id="WP_407348954.1">
    <property type="nucleotide sequence ID" value="NZ_CP136864.1"/>
</dbReference>
<dbReference type="Pfam" id="PF04307">
    <property type="entry name" value="YdjM"/>
    <property type="match status" value="1"/>
</dbReference>
<feature type="transmembrane region" description="Helical" evidence="1">
    <location>
        <begin position="155"/>
        <end position="174"/>
    </location>
</feature>
<evidence type="ECO:0000313" key="3">
    <source>
        <dbReference type="Proteomes" id="UP001626537"/>
    </source>
</evidence>
<gene>
    <name evidence="2" type="ORF">R0135_03945</name>
</gene>
<keyword evidence="3" id="KW-1185">Reference proteome</keyword>
<evidence type="ECO:0000313" key="2">
    <source>
        <dbReference type="EMBL" id="WOJ94318.1"/>
    </source>
</evidence>
<feature type="transmembrane region" description="Helical" evidence="1">
    <location>
        <begin position="59"/>
        <end position="81"/>
    </location>
</feature>
<dbReference type="InterPro" id="IPR007404">
    <property type="entry name" value="YdjM-like"/>
</dbReference>
<protein>
    <submittedName>
        <fullName evidence="2">Metal-dependent hydrolase</fullName>
    </submittedName>
</protein>
<dbReference type="PANTHER" id="PTHR40031">
    <property type="entry name" value="HYPOTHETICAL MEMBRANE SPANNING PROTEIN"/>
    <property type="match status" value="1"/>
</dbReference>
<name>A0ABZ0I469_9GAMM</name>